<dbReference type="InterPro" id="IPR000073">
    <property type="entry name" value="AB_hydrolase_1"/>
</dbReference>
<keyword evidence="3" id="KW-1185">Reference proteome</keyword>
<reference evidence="2 3" key="1">
    <citation type="submission" date="2019-11" db="EMBL/GenBank/DDBJ databases">
        <title>Metabolism of dissolved organic matter in forest soils.</title>
        <authorList>
            <person name="Cyle K.T."/>
            <person name="Wilhelm R.C."/>
            <person name="Martinez C.E."/>
        </authorList>
    </citation>
    <scope>NUCLEOTIDE SEQUENCE [LARGE SCALE GENOMIC DNA]</scope>
    <source>
        <strain evidence="2 3">1N</strain>
    </source>
</reference>
<feature type="domain" description="AB hydrolase-1" evidence="1">
    <location>
        <begin position="47"/>
        <end position="265"/>
    </location>
</feature>
<evidence type="ECO:0000259" key="1">
    <source>
        <dbReference type="Pfam" id="PF12697"/>
    </source>
</evidence>
<dbReference type="Pfam" id="PF12697">
    <property type="entry name" value="Abhydrolase_6"/>
    <property type="match status" value="1"/>
</dbReference>
<name>A0ABX2BPN8_9BURK</name>
<dbReference type="PANTHER" id="PTHR43689:SF8">
    <property type="entry name" value="ALPHA_BETA-HYDROLASES SUPERFAMILY PROTEIN"/>
    <property type="match status" value="1"/>
</dbReference>
<organism evidence="2 3">
    <name type="scientific">Paraburkholderia solitsugae</name>
    <dbReference type="NCBI Taxonomy" id="2675748"/>
    <lineage>
        <taxon>Bacteria</taxon>
        <taxon>Pseudomonadati</taxon>
        <taxon>Pseudomonadota</taxon>
        <taxon>Betaproteobacteria</taxon>
        <taxon>Burkholderiales</taxon>
        <taxon>Burkholderiaceae</taxon>
        <taxon>Paraburkholderia</taxon>
    </lineage>
</organism>
<dbReference type="Proteomes" id="UP000652198">
    <property type="component" value="Unassembled WGS sequence"/>
</dbReference>
<keyword evidence="2" id="KW-0378">Hydrolase</keyword>
<proteinExistence type="predicted"/>
<dbReference type="SUPFAM" id="SSF53474">
    <property type="entry name" value="alpha/beta-Hydrolases"/>
    <property type="match status" value="1"/>
</dbReference>
<dbReference type="EMBL" id="WOEY01000065">
    <property type="protein sequence ID" value="NPT42862.1"/>
    <property type="molecule type" value="Genomic_DNA"/>
</dbReference>
<protein>
    <submittedName>
        <fullName evidence="2">Alpha/beta fold hydrolase</fullName>
    </submittedName>
</protein>
<dbReference type="InterPro" id="IPR029058">
    <property type="entry name" value="AB_hydrolase_fold"/>
</dbReference>
<dbReference type="PANTHER" id="PTHR43689">
    <property type="entry name" value="HYDROLASE"/>
    <property type="match status" value="1"/>
</dbReference>
<dbReference type="GO" id="GO:0016787">
    <property type="term" value="F:hydrolase activity"/>
    <property type="evidence" value="ECO:0007669"/>
    <property type="project" value="UniProtKB-KW"/>
</dbReference>
<sequence length="280" mass="30714">MWSATSLNFRRLDQVTLRVVEMLYVHHKAMVHGVESRMLRGGTGDEVLFLHGAGGMTGWLDYFDKLAHSYDVLAPEHPGFGRNERPEWIASVADLARYYTTFCAGLGGIHLIGSSLGGWLASRLAMLLAQEAIRSLTLIAPAGMRARAAGSGPGALPSRAERLRRYYFDQSFVERALAQDPHDIQKIESGNLKTSELLGGPGFYDPSLERELGKLSCPTLVLWGEEDRVVSVELARQWGDAIAGAEVHVFPHCGHLPHVEMSDVAASLTEAFIERTTSLS</sequence>
<evidence type="ECO:0000313" key="2">
    <source>
        <dbReference type="EMBL" id="NPT42862.1"/>
    </source>
</evidence>
<accession>A0ABX2BPN8</accession>
<dbReference type="Gene3D" id="3.40.50.1820">
    <property type="entry name" value="alpha/beta hydrolase"/>
    <property type="match status" value="1"/>
</dbReference>
<comment type="caution">
    <text evidence="2">The sequence shown here is derived from an EMBL/GenBank/DDBJ whole genome shotgun (WGS) entry which is preliminary data.</text>
</comment>
<evidence type="ECO:0000313" key="3">
    <source>
        <dbReference type="Proteomes" id="UP000652198"/>
    </source>
</evidence>
<gene>
    <name evidence="2" type="ORF">GNZ12_16395</name>
</gene>
<dbReference type="PRINTS" id="PR00111">
    <property type="entry name" value="ABHYDROLASE"/>
</dbReference>